<gene>
    <name evidence="1" type="ORF">Fuma_02879</name>
</gene>
<dbReference type="Proteomes" id="UP000187735">
    <property type="component" value="Chromosome"/>
</dbReference>
<dbReference type="AlphaFoldDB" id="A0A1P8WGT7"/>
<evidence type="ECO:0000313" key="2">
    <source>
        <dbReference type="Proteomes" id="UP000187735"/>
    </source>
</evidence>
<protein>
    <submittedName>
        <fullName evidence="1">Uncharacterized protein</fullName>
    </submittedName>
</protein>
<sequence>MPWIKLMSPRSVGLRQIATERFDAQDCAHLTHETVPKSIGNDRRSFVVELIWQMQRSVSRGGTGKFLPGYELDGIAFESIIVWVTVRR</sequence>
<proteinExistence type="predicted"/>
<reference evidence="1 2" key="1">
    <citation type="journal article" date="2016" name="Front. Microbiol.">
        <title>Fuerstia marisgermanicae gen. nov., sp. nov., an Unusual Member of the Phylum Planctomycetes from the German Wadden Sea.</title>
        <authorList>
            <person name="Kohn T."/>
            <person name="Heuer A."/>
            <person name="Jogler M."/>
            <person name="Vollmers J."/>
            <person name="Boedeker C."/>
            <person name="Bunk B."/>
            <person name="Rast P."/>
            <person name="Borchert D."/>
            <person name="Glockner I."/>
            <person name="Freese H.M."/>
            <person name="Klenk H.P."/>
            <person name="Overmann J."/>
            <person name="Kaster A.K."/>
            <person name="Rohde M."/>
            <person name="Wiegand S."/>
            <person name="Jogler C."/>
        </authorList>
    </citation>
    <scope>NUCLEOTIDE SEQUENCE [LARGE SCALE GENOMIC DNA]</scope>
    <source>
        <strain evidence="1 2">NH11</strain>
    </source>
</reference>
<evidence type="ECO:0000313" key="1">
    <source>
        <dbReference type="EMBL" id="APZ93262.1"/>
    </source>
</evidence>
<dbReference type="EMBL" id="CP017641">
    <property type="protein sequence ID" value="APZ93262.1"/>
    <property type="molecule type" value="Genomic_DNA"/>
</dbReference>
<dbReference type="KEGG" id="fmr:Fuma_02879"/>
<organism evidence="1 2">
    <name type="scientific">Fuerstiella marisgermanici</name>
    <dbReference type="NCBI Taxonomy" id="1891926"/>
    <lineage>
        <taxon>Bacteria</taxon>
        <taxon>Pseudomonadati</taxon>
        <taxon>Planctomycetota</taxon>
        <taxon>Planctomycetia</taxon>
        <taxon>Planctomycetales</taxon>
        <taxon>Planctomycetaceae</taxon>
        <taxon>Fuerstiella</taxon>
    </lineage>
</organism>
<name>A0A1P8WGT7_9PLAN</name>
<keyword evidence="2" id="KW-1185">Reference proteome</keyword>
<dbReference type="STRING" id="1891926.Fuma_02879"/>
<accession>A0A1P8WGT7</accession>